<proteinExistence type="predicted"/>
<accession>A0A7E4VSZ5</accession>
<evidence type="ECO:0000313" key="2">
    <source>
        <dbReference type="WBParaSite" id="Pan_g2937.t1"/>
    </source>
</evidence>
<name>A0A7E4VSZ5_PANRE</name>
<dbReference type="Proteomes" id="UP000492821">
    <property type="component" value="Unassembled WGS sequence"/>
</dbReference>
<keyword evidence="1" id="KW-1185">Reference proteome</keyword>
<reference evidence="1" key="1">
    <citation type="journal article" date="2013" name="Genetics">
        <title>The draft genome and transcriptome of Panagrellus redivivus are shaped by the harsh demands of a free-living lifestyle.</title>
        <authorList>
            <person name="Srinivasan J."/>
            <person name="Dillman A.R."/>
            <person name="Macchietto M.G."/>
            <person name="Heikkinen L."/>
            <person name="Lakso M."/>
            <person name="Fracchia K.M."/>
            <person name="Antoshechkin I."/>
            <person name="Mortazavi A."/>
            <person name="Wong G."/>
            <person name="Sternberg P.W."/>
        </authorList>
    </citation>
    <scope>NUCLEOTIDE SEQUENCE [LARGE SCALE GENOMIC DNA]</scope>
    <source>
        <strain evidence="1">MT8872</strain>
    </source>
</reference>
<organism evidence="1 2">
    <name type="scientific">Panagrellus redivivus</name>
    <name type="common">Microworm</name>
    <dbReference type="NCBI Taxonomy" id="6233"/>
    <lineage>
        <taxon>Eukaryota</taxon>
        <taxon>Metazoa</taxon>
        <taxon>Ecdysozoa</taxon>
        <taxon>Nematoda</taxon>
        <taxon>Chromadorea</taxon>
        <taxon>Rhabditida</taxon>
        <taxon>Tylenchina</taxon>
        <taxon>Panagrolaimomorpha</taxon>
        <taxon>Panagrolaimoidea</taxon>
        <taxon>Panagrolaimidae</taxon>
        <taxon>Panagrellus</taxon>
    </lineage>
</organism>
<evidence type="ECO:0000313" key="1">
    <source>
        <dbReference type="Proteomes" id="UP000492821"/>
    </source>
</evidence>
<dbReference type="AlphaFoldDB" id="A0A7E4VSZ5"/>
<sequence length="143" mass="16351">MGPALLSLLDKIGGWPLITPQWTEFSSSHEEYVADIYKEYGLQILWFNLEKYVNRLLEGIGPVNPDMMICIFDVEYYKKIHTLFKDKRVFANCAASYVAYYFHNLPFTDMDANVPPSVLKQFGVEVNVSQVVLPAPTSSLNYT</sequence>
<protein>
    <submittedName>
        <fullName evidence="2">Glucuronosyltransferase</fullName>
    </submittedName>
</protein>
<reference evidence="2" key="2">
    <citation type="submission" date="2020-10" db="UniProtKB">
        <authorList>
            <consortium name="WormBaseParasite"/>
        </authorList>
    </citation>
    <scope>IDENTIFICATION</scope>
</reference>
<dbReference type="WBParaSite" id="Pan_g2937.t1">
    <property type="protein sequence ID" value="Pan_g2937.t1"/>
    <property type="gene ID" value="Pan_g2937"/>
</dbReference>